<sequence length="302" mass="33762">MNPEITMNSIIPHINKYRRQHAKYDVYELIKLIQEVETNPKLQELLAKEGGPTKGKAALDYVLNKMDRESSEKSPANLPAITKYLRQAGEKKPSLFANLIQHVETNPEMQASLAKEGEPTKGAATLEHVLNKMDRKFAEKSPSSLPAMTKYLRHAGKKNPSVLADLIQNVETNPEMQASLAKEGEPTKGAAALAKEGEPTKGAAALEHVLNKIDRKFAEELIPSKRSSKKTVPTSEIFPIKSTNDGKTRDAMVTSDQNSRKLYPKFETEGFNRKCDYAKKYATVVNNNLEKNEKAMISKERR</sequence>
<comment type="caution">
    <text evidence="2">The sequence shown here is derived from an EMBL/GenBank/DDBJ whole genome shotgun (WGS) entry which is preliminary data.</text>
</comment>
<feature type="region of interest" description="Disordered" evidence="1">
    <location>
        <begin position="238"/>
        <end position="257"/>
    </location>
</feature>
<organism evidence="2 3">
    <name type="scientific">Enterococcus mundtii</name>
    <dbReference type="NCBI Taxonomy" id="53346"/>
    <lineage>
        <taxon>Bacteria</taxon>
        <taxon>Bacillati</taxon>
        <taxon>Bacillota</taxon>
        <taxon>Bacilli</taxon>
        <taxon>Lactobacillales</taxon>
        <taxon>Enterococcaceae</taxon>
        <taxon>Enterococcus</taxon>
    </lineage>
</organism>
<dbReference type="EMBL" id="PYGR01000039">
    <property type="protein sequence ID" value="PTO34974.1"/>
    <property type="molecule type" value="Genomic_DNA"/>
</dbReference>
<dbReference type="AlphaFoldDB" id="A0A2T5DBE3"/>
<evidence type="ECO:0000256" key="1">
    <source>
        <dbReference type="SAM" id="MobiDB-lite"/>
    </source>
</evidence>
<evidence type="ECO:0000313" key="2">
    <source>
        <dbReference type="EMBL" id="PTO34974.1"/>
    </source>
</evidence>
<dbReference type="Proteomes" id="UP000244022">
    <property type="component" value="Unassembled WGS sequence"/>
</dbReference>
<reference evidence="2 3" key="1">
    <citation type="submission" date="2018-03" db="EMBL/GenBank/DDBJ databases">
        <title>Draft genome sequences of four Enterococcus mundtii strains isolated from beef slaughterhouses in Kenya.</title>
        <authorList>
            <person name="Wambui J."/>
            <person name="Stevens M."/>
            <person name="Njage P."/>
            <person name="Stephan R."/>
            <person name="Tasara T."/>
        </authorList>
    </citation>
    <scope>NUCLEOTIDE SEQUENCE [LARGE SCALE GENOMIC DNA]</scope>
    <source>
        <strain evidence="2 3">H18-EM</strain>
    </source>
</reference>
<dbReference type="RefSeq" id="WP_108146106.1">
    <property type="nucleotide sequence ID" value="NZ_PYGR01000039.1"/>
</dbReference>
<evidence type="ECO:0000313" key="3">
    <source>
        <dbReference type="Proteomes" id="UP000244022"/>
    </source>
</evidence>
<accession>A0A2T5DBE3</accession>
<name>A0A2T5DBE3_ENTMU</name>
<proteinExistence type="predicted"/>
<protein>
    <submittedName>
        <fullName evidence="2">Uncharacterized protein</fullName>
    </submittedName>
</protein>
<gene>
    <name evidence="2" type="ORF">C6N14_09685</name>
</gene>